<keyword evidence="4" id="KW-0274">FAD</keyword>
<dbReference type="PRINTS" id="PR00368">
    <property type="entry name" value="FADPNR"/>
</dbReference>
<evidence type="ECO:0000259" key="5">
    <source>
        <dbReference type="Pfam" id="PF02852"/>
    </source>
</evidence>
<comment type="cofactor">
    <cofactor evidence="1">
        <name>FAD</name>
        <dbReference type="ChEBI" id="CHEBI:57692"/>
    </cofactor>
</comment>
<dbReference type="PIRSF" id="PIRSF000350">
    <property type="entry name" value="Mercury_reductase_MerA"/>
    <property type="match status" value="1"/>
</dbReference>
<comment type="similarity">
    <text evidence="2">Belongs to the class-I pyridine nucleotide-disulfide oxidoreductase family.</text>
</comment>
<keyword evidence="7" id="KW-0560">Oxidoreductase</keyword>
<proteinExistence type="inferred from homology"/>
<comment type="caution">
    <text evidence="7">The sequence shown here is derived from an EMBL/GenBank/DDBJ whole genome shotgun (WGS) entry which is preliminary data.</text>
</comment>
<sequence>MLDYDLVVIGGSPAGIYAAVKATNSNARVALVASPLFGSTWSESSSKYNKALTYMGKVARILESAATFGWSEKEQLNRSLEFGESLKWAKGIVASLDENYSPAVLASLGVDVIFGEGEFCRHASDIAFAVKDQYLRSRKYLIAINSSPIIPEIEGLESAGYLTPDSIWQLTNVELPKSLIVIGNDSLGVELAQTFSRLGTKVSLVVSNSRILAKEDEEAALLIQSQLEAEGIQVFTEYHVSQVRWLQDKKWIQAGNRAIDADEILIATEFQPNTTALNLDAVGVKCNNHGIIVNAKLQTTNHRIYACGDVLGGYRFPHIANYEAQIALKNILRFPASQVDYRCIPWAILSDPELARVGLTEAQAKRRYADVLVTRRYFKMVDKAQIRGEITGFCKIITLSNGEILGAHIVGAEASELINVFALAMQQNLKVKAIANLTPIFPTLSEINCQTAADWQTYHQFQNSSKPNFWEGFLNLVRSWFN</sequence>
<evidence type="ECO:0000256" key="4">
    <source>
        <dbReference type="ARBA" id="ARBA00022827"/>
    </source>
</evidence>
<dbReference type="GO" id="GO:0016491">
    <property type="term" value="F:oxidoreductase activity"/>
    <property type="evidence" value="ECO:0007669"/>
    <property type="project" value="UniProtKB-KW"/>
</dbReference>
<name>A0ABV4WJZ4_9CYAN</name>
<keyword evidence="8" id="KW-1185">Reference proteome</keyword>
<dbReference type="PRINTS" id="PR00411">
    <property type="entry name" value="PNDRDTASEI"/>
</dbReference>
<dbReference type="InterPro" id="IPR016156">
    <property type="entry name" value="FAD/NAD-linked_Rdtase_dimer_sf"/>
</dbReference>
<organism evidence="7 8">
    <name type="scientific">Floridaenema evergladense BLCC-F167</name>
    <dbReference type="NCBI Taxonomy" id="3153639"/>
    <lineage>
        <taxon>Bacteria</taxon>
        <taxon>Bacillati</taxon>
        <taxon>Cyanobacteriota</taxon>
        <taxon>Cyanophyceae</taxon>
        <taxon>Oscillatoriophycideae</taxon>
        <taxon>Aerosakkonematales</taxon>
        <taxon>Aerosakkonemataceae</taxon>
        <taxon>Floridanema</taxon>
        <taxon>Floridanema evergladense</taxon>
    </lineage>
</organism>
<dbReference type="InterPro" id="IPR036188">
    <property type="entry name" value="FAD/NAD-bd_sf"/>
</dbReference>
<evidence type="ECO:0000313" key="8">
    <source>
        <dbReference type="Proteomes" id="UP001576780"/>
    </source>
</evidence>
<dbReference type="SUPFAM" id="SSF55424">
    <property type="entry name" value="FAD/NAD-linked reductases, dimerisation (C-terminal) domain"/>
    <property type="match status" value="1"/>
</dbReference>
<dbReference type="EMBL" id="JBHFNT010000089">
    <property type="protein sequence ID" value="MFB2835081.1"/>
    <property type="molecule type" value="Genomic_DNA"/>
</dbReference>
<dbReference type="Pfam" id="PF02852">
    <property type="entry name" value="Pyr_redox_dim"/>
    <property type="match status" value="1"/>
</dbReference>
<dbReference type="RefSeq" id="WP_413277505.1">
    <property type="nucleotide sequence ID" value="NZ_JBHFNT010000089.1"/>
</dbReference>
<dbReference type="SUPFAM" id="SSF51905">
    <property type="entry name" value="FAD/NAD(P)-binding domain"/>
    <property type="match status" value="1"/>
</dbReference>
<evidence type="ECO:0000313" key="7">
    <source>
        <dbReference type="EMBL" id="MFB2835081.1"/>
    </source>
</evidence>
<dbReference type="InterPro" id="IPR004099">
    <property type="entry name" value="Pyr_nucl-diS_OxRdtase_dimer"/>
</dbReference>
<dbReference type="EC" id="1.-.-.-" evidence="7"/>
<reference evidence="7 8" key="1">
    <citation type="submission" date="2024-09" db="EMBL/GenBank/DDBJ databases">
        <title>Floridaenema gen nov. (Aerosakkonemataceae, Aerosakkonematales ord. nov., Cyanobacteria) from benthic tropical and subtropical fresh waters, with the description of four new species.</title>
        <authorList>
            <person name="Moretto J.A."/>
            <person name="Berthold D.E."/>
            <person name="Lefler F.W."/>
            <person name="Huang I.-S."/>
            <person name="Laughinghouse H. IV."/>
        </authorList>
    </citation>
    <scope>NUCLEOTIDE SEQUENCE [LARGE SCALE GENOMIC DNA]</scope>
    <source>
        <strain evidence="7 8">BLCC-F167</strain>
    </source>
</reference>
<keyword evidence="3" id="KW-0285">Flavoprotein</keyword>
<dbReference type="PANTHER" id="PTHR43014">
    <property type="entry name" value="MERCURIC REDUCTASE"/>
    <property type="match status" value="1"/>
</dbReference>
<feature type="domain" description="Pyridine nucleotide-disulphide oxidoreductase dimerisation" evidence="5">
    <location>
        <begin position="344"/>
        <end position="446"/>
    </location>
</feature>
<dbReference type="InterPro" id="IPR023753">
    <property type="entry name" value="FAD/NAD-binding_dom"/>
</dbReference>
<protein>
    <submittedName>
        <fullName evidence="7">NAD(P)/FAD-dependent oxidoreductase</fullName>
        <ecNumber evidence="7">1.-.-.-</ecNumber>
    </submittedName>
</protein>
<dbReference type="PANTHER" id="PTHR43014:SF4">
    <property type="entry name" value="PYRIDINE NUCLEOTIDE-DISULFIDE OXIDOREDUCTASE RCLA-RELATED"/>
    <property type="match status" value="1"/>
</dbReference>
<dbReference type="Proteomes" id="UP001576780">
    <property type="component" value="Unassembled WGS sequence"/>
</dbReference>
<evidence type="ECO:0000259" key="6">
    <source>
        <dbReference type="Pfam" id="PF07992"/>
    </source>
</evidence>
<feature type="domain" description="FAD/NAD(P)-binding" evidence="6">
    <location>
        <begin position="4"/>
        <end position="321"/>
    </location>
</feature>
<dbReference type="Pfam" id="PF07992">
    <property type="entry name" value="Pyr_redox_2"/>
    <property type="match status" value="1"/>
</dbReference>
<evidence type="ECO:0000256" key="1">
    <source>
        <dbReference type="ARBA" id="ARBA00001974"/>
    </source>
</evidence>
<gene>
    <name evidence="7" type="ORF">ACE1CA_11160</name>
</gene>
<evidence type="ECO:0000256" key="3">
    <source>
        <dbReference type="ARBA" id="ARBA00022630"/>
    </source>
</evidence>
<dbReference type="Gene3D" id="3.50.50.60">
    <property type="entry name" value="FAD/NAD(P)-binding domain"/>
    <property type="match status" value="2"/>
</dbReference>
<dbReference type="InterPro" id="IPR001100">
    <property type="entry name" value="Pyr_nuc-diS_OxRdtase"/>
</dbReference>
<dbReference type="Gene3D" id="3.30.390.30">
    <property type="match status" value="1"/>
</dbReference>
<accession>A0ABV4WJZ4</accession>
<evidence type="ECO:0000256" key="2">
    <source>
        <dbReference type="ARBA" id="ARBA00007532"/>
    </source>
</evidence>